<feature type="region of interest" description="Disordered" evidence="5">
    <location>
        <begin position="462"/>
        <end position="501"/>
    </location>
</feature>
<keyword evidence="2 4" id="KW-0863">Zinc-finger</keyword>
<feature type="compositionally biased region" description="Polar residues" evidence="5">
    <location>
        <begin position="474"/>
        <end position="485"/>
    </location>
</feature>
<reference evidence="7" key="1">
    <citation type="submission" date="2020-05" db="UniProtKB">
        <authorList>
            <consortium name="EnsemblMetazoa"/>
        </authorList>
    </citation>
    <scope>IDENTIFICATION</scope>
    <source>
        <strain evidence="7">FUMOZ</strain>
    </source>
</reference>
<feature type="domain" description="RanBP2-type" evidence="6">
    <location>
        <begin position="697"/>
        <end position="726"/>
    </location>
</feature>
<dbReference type="Gene3D" id="4.10.1060.10">
    <property type="entry name" value="Zinc finger, RanBP2-type"/>
    <property type="match status" value="1"/>
</dbReference>
<feature type="compositionally biased region" description="Low complexity" evidence="5">
    <location>
        <begin position="755"/>
        <end position="765"/>
    </location>
</feature>
<sequence length="931" mass="102760">MSSPVSPSDSDEYEEEDEQPTDLSNSFEFSSSEAANSRDDNETSCSEADRSFVGKIRDNVTNLFSKLIRNAKDKFGVSNQKRSNECIGSGVQPAKRRRLYDNEEDSYLLHDRTGVRPSDSTRIDQASQTNHPYVHTAGTYNHKPPDCVQSVFERGSAGTGQGESSVFLPSISHHSMQHDELVEQQVEGDDDAVDELDQNEGNQLRIVTEQHELYNFEPFDPFKYLAKIDNTPVDPKRRITTFLGNRCYRKRQQRLRRGVIGRLFFVSHHKPTKNLDTSRNETYASSHRPAFNMAMYRVSCDKRIPPELGGSPFYNGFTRYGGASAANTLRNRFTVTTSSPDQDRSVLIRNLKSNSKKRRSSNESSAPTVSSAAQRMLDILDEYDVAKKNGKNVLDLADNKNIEQELNELINRPLMSSCTAPVPQMLQLLRQQKLASILCEREESTPYPPIKPLNIMPLGGYHHTAGTSERRNNEASAENRTAPTETRTDVEPVMESNVESEEFVQRTVVQHLEDVMPSTPDAIDPPSPVIKDIVDADTLSTNNEEHEPAQTVHTAVNAPTGEMLFSFAETIVLDENYQRSETNMENMQTFTFAEPQWLNNQSEPTVPANSFQQLIAESANKWVCDVCMVRNEPHLLSCIACGNVKTCEKIAAKSISASSVTNSGNENGKKNEAVPVSPFSNMHNLKDTFKSLVEQQKTSTWLCDGCEAPNSVELDRCLCCEQIKPNVTETVLPNLGPSSVTPKADQKSLQQPAATGSSISTTTGTIQEPQPCSFVSFKTQPTVGLPSLGSNIFTNPQANVQFTFGSGAGFGTAALSTTSSIFGASPTVTEPNLFASAFGTNPTKANANDNTVSFSTSSNHDGIFNMFDIAEQPPANLLSSSRSSSAPQSKPSKLQFRGVPQTTPSVQFVPTTRRLKVRGGIRRLHPRPAHQ</sequence>
<feature type="compositionally biased region" description="Basic and acidic residues" evidence="5">
    <location>
        <begin position="36"/>
        <end position="48"/>
    </location>
</feature>
<dbReference type="SMART" id="SM00547">
    <property type="entry name" value="ZnF_RBZ"/>
    <property type="match status" value="2"/>
</dbReference>
<dbReference type="VEuPathDB" id="VectorBase:AFUN2_010063"/>
<organism evidence="7">
    <name type="scientific">Anopheles funestus</name>
    <name type="common">African malaria mosquito</name>
    <dbReference type="NCBI Taxonomy" id="62324"/>
    <lineage>
        <taxon>Eukaryota</taxon>
        <taxon>Metazoa</taxon>
        <taxon>Ecdysozoa</taxon>
        <taxon>Arthropoda</taxon>
        <taxon>Hexapoda</taxon>
        <taxon>Insecta</taxon>
        <taxon>Pterygota</taxon>
        <taxon>Neoptera</taxon>
        <taxon>Endopterygota</taxon>
        <taxon>Diptera</taxon>
        <taxon>Nematocera</taxon>
        <taxon>Culicoidea</taxon>
        <taxon>Culicidae</taxon>
        <taxon>Anophelinae</taxon>
        <taxon>Anopheles</taxon>
    </lineage>
</organism>
<feature type="region of interest" description="Disordered" evidence="5">
    <location>
        <begin position="351"/>
        <end position="372"/>
    </location>
</feature>
<dbReference type="PROSITE" id="PS50199">
    <property type="entry name" value="ZF_RANBP2_2"/>
    <property type="match status" value="2"/>
</dbReference>
<evidence type="ECO:0000313" key="7">
    <source>
        <dbReference type="EnsemblMetazoa" id="AFUN000201-PA"/>
    </source>
</evidence>
<dbReference type="InterPro" id="IPR036443">
    <property type="entry name" value="Znf_RanBP2_sf"/>
</dbReference>
<dbReference type="STRING" id="62324.A0A182R212"/>
<name>A0A182R212_ANOFN</name>
<feature type="region of interest" description="Disordered" evidence="5">
    <location>
        <begin position="659"/>
        <end position="678"/>
    </location>
</feature>
<feature type="compositionally biased region" description="Low complexity" evidence="5">
    <location>
        <begin position="876"/>
        <end position="895"/>
    </location>
</feature>
<feature type="region of interest" description="Disordered" evidence="5">
    <location>
        <begin position="876"/>
        <end position="912"/>
    </location>
</feature>
<evidence type="ECO:0000259" key="6">
    <source>
        <dbReference type="PROSITE" id="PS50199"/>
    </source>
</evidence>
<proteinExistence type="predicted"/>
<keyword evidence="1" id="KW-0479">Metal-binding</keyword>
<evidence type="ECO:0000256" key="3">
    <source>
        <dbReference type="ARBA" id="ARBA00022833"/>
    </source>
</evidence>
<dbReference type="AlphaFoldDB" id="A0A182R212"/>
<feature type="region of interest" description="Disordered" evidence="5">
    <location>
        <begin position="734"/>
        <end position="765"/>
    </location>
</feature>
<dbReference type="PROSITE" id="PS01358">
    <property type="entry name" value="ZF_RANBP2_1"/>
    <property type="match status" value="2"/>
</dbReference>
<dbReference type="InterPro" id="IPR001876">
    <property type="entry name" value="Znf_RanBP2"/>
</dbReference>
<dbReference type="GO" id="GO:0008270">
    <property type="term" value="F:zinc ion binding"/>
    <property type="evidence" value="ECO:0007669"/>
    <property type="project" value="UniProtKB-KW"/>
</dbReference>
<feature type="compositionally biased region" description="Acidic residues" evidence="5">
    <location>
        <begin position="9"/>
        <end position="20"/>
    </location>
</feature>
<evidence type="ECO:0000256" key="1">
    <source>
        <dbReference type="ARBA" id="ARBA00022723"/>
    </source>
</evidence>
<accession>A0A182R212</accession>
<evidence type="ECO:0000256" key="5">
    <source>
        <dbReference type="SAM" id="MobiDB-lite"/>
    </source>
</evidence>
<keyword evidence="3" id="KW-0862">Zinc</keyword>
<dbReference type="EnsemblMetazoa" id="AFUN000201-RA">
    <property type="protein sequence ID" value="AFUN000201-PA"/>
    <property type="gene ID" value="AFUN000201"/>
</dbReference>
<feature type="compositionally biased region" description="Polar residues" evidence="5">
    <location>
        <begin position="900"/>
        <end position="910"/>
    </location>
</feature>
<feature type="region of interest" description="Disordered" evidence="5">
    <location>
        <begin position="1"/>
        <end position="48"/>
    </location>
</feature>
<evidence type="ECO:0000256" key="4">
    <source>
        <dbReference type="PROSITE-ProRule" id="PRU00322"/>
    </source>
</evidence>
<feature type="compositionally biased region" description="Polar residues" evidence="5">
    <location>
        <begin position="734"/>
        <end position="754"/>
    </location>
</feature>
<feature type="domain" description="RanBP2-type" evidence="6">
    <location>
        <begin position="618"/>
        <end position="647"/>
    </location>
</feature>
<dbReference type="VEuPathDB" id="VectorBase:AFUN000201"/>
<dbReference type="SUPFAM" id="SSF90209">
    <property type="entry name" value="Ran binding protein zinc finger-like"/>
    <property type="match status" value="1"/>
</dbReference>
<protein>
    <recommendedName>
        <fullName evidence="6">RanBP2-type domain-containing protein</fullName>
    </recommendedName>
</protein>
<feature type="compositionally biased region" description="Low complexity" evidence="5">
    <location>
        <begin position="24"/>
        <end position="35"/>
    </location>
</feature>
<evidence type="ECO:0000256" key="2">
    <source>
        <dbReference type="ARBA" id="ARBA00022771"/>
    </source>
</evidence>